<accession>A4BCV5</accession>
<dbReference type="Proteomes" id="UP000005953">
    <property type="component" value="Unassembled WGS sequence"/>
</dbReference>
<gene>
    <name evidence="2" type="ORF">MED297_08111</name>
</gene>
<keyword evidence="1" id="KW-1133">Transmembrane helix</keyword>
<feature type="transmembrane region" description="Helical" evidence="1">
    <location>
        <begin position="95"/>
        <end position="111"/>
    </location>
</feature>
<proteinExistence type="predicted"/>
<sequence length="144" mass="16054">MKGIGAVCYFLIASSVALLLVTLIASQGIDLLHISSEHRFDFELQIALSFLHSLITIGSAVAMLNGYLSGRRLWSAWAVTYLLLNMWQFHSASPLFPAILILLLINFVLYGKPAQVYFQEQAALRAGKTGRRVDQSYNIFDSDE</sequence>
<comment type="caution">
    <text evidence="2">The sequence shown here is derived from an EMBL/GenBank/DDBJ whole genome shotgun (WGS) entry which is preliminary data.</text>
</comment>
<dbReference type="HOGENOM" id="CLU_1794895_0_0_6"/>
<keyword evidence="1" id="KW-0812">Transmembrane</keyword>
<reference evidence="2 3" key="1">
    <citation type="submission" date="2006-02" db="EMBL/GenBank/DDBJ databases">
        <authorList>
            <person name="Pinhassi J."/>
            <person name="Pedros-Alio C."/>
            <person name="Ferriera S."/>
            <person name="Johnson J."/>
            <person name="Kravitz S."/>
            <person name="Halpern A."/>
            <person name="Remington K."/>
            <person name="Beeson K."/>
            <person name="Tran B."/>
            <person name="Rogers Y.-H."/>
            <person name="Friedman R."/>
            <person name="Venter J.C."/>
        </authorList>
    </citation>
    <scope>NUCLEOTIDE SEQUENCE [LARGE SCALE GENOMIC DNA]</scope>
    <source>
        <strain evidence="2 3">MED297</strain>
    </source>
</reference>
<feature type="transmembrane region" description="Helical" evidence="1">
    <location>
        <begin position="7"/>
        <end position="26"/>
    </location>
</feature>
<dbReference type="AlphaFoldDB" id="A4BCV5"/>
<keyword evidence="1" id="KW-0472">Membrane</keyword>
<keyword evidence="3" id="KW-1185">Reference proteome</keyword>
<organism evidence="2 3">
    <name type="scientific">Reinekea blandensis MED297</name>
    <dbReference type="NCBI Taxonomy" id="314283"/>
    <lineage>
        <taxon>Bacteria</taxon>
        <taxon>Pseudomonadati</taxon>
        <taxon>Pseudomonadota</taxon>
        <taxon>Gammaproteobacteria</taxon>
        <taxon>Oceanospirillales</taxon>
        <taxon>Saccharospirillaceae</taxon>
        <taxon>Reinekea</taxon>
    </lineage>
</organism>
<evidence type="ECO:0000313" key="3">
    <source>
        <dbReference type="Proteomes" id="UP000005953"/>
    </source>
</evidence>
<feature type="transmembrane region" description="Helical" evidence="1">
    <location>
        <begin position="73"/>
        <end position="89"/>
    </location>
</feature>
<evidence type="ECO:0000256" key="1">
    <source>
        <dbReference type="SAM" id="Phobius"/>
    </source>
</evidence>
<feature type="transmembrane region" description="Helical" evidence="1">
    <location>
        <begin position="46"/>
        <end position="66"/>
    </location>
</feature>
<dbReference type="STRING" id="314283.MED297_08111"/>
<name>A4BCV5_9GAMM</name>
<protein>
    <submittedName>
        <fullName evidence="2">Uncharacterized protein</fullName>
    </submittedName>
</protein>
<dbReference type="EMBL" id="AAOE01000006">
    <property type="protein sequence ID" value="EAR10037.1"/>
    <property type="molecule type" value="Genomic_DNA"/>
</dbReference>
<evidence type="ECO:0000313" key="2">
    <source>
        <dbReference type="EMBL" id="EAR10037.1"/>
    </source>
</evidence>
<dbReference type="RefSeq" id="WP_008045686.1">
    <property type="nucleotide sequence ID" value="NZ_CH724152.1"/>
</dbReference>